<name>A0A061IDT9_CRIGR</name>
<dbReference type="EMBL" id="KE671471">
    <property type="protein sequence ID" value="ERE80231.1"/>
    <property type="molecule type" value="Genomic_DNA"/>
</dbReference>
<dbReference type="AlphaFoldDB" id="A0A061IDT9"/>
<proteinExistence type="predicted"/>
<dbReference type="Gene3D" id="3.30.420.10">
    <property type="entry name" value="Ribonuclease H-like superfamily/Ribonuclease H"/>
    <property type="match status" value="1"/>
</dbReference>
<reference evidence="2" key="1">
    <citation type="journal article" date="2013" name="Nat. Biotechnol.">
        <title>Chinese hamster genome sequenced from sorted chromosomes.</title>
        <authorList>
            <person name="Brinkrolf K."/>
            <person name="Rupp O."/>
            <person name="Laux H."/>
            <person name="Kollin F."/>
            <person name="Ernst W."/>
            <person name="Linke B."/>
            <person name="Kofler R."/>
            <person name="Romand S."/>
            <person name="Hesse F."/>
            <person name="Budach W.E."/>
            <person name="Galosy S."/>
            <person name="Muller D."/>
            <person name="Noll T."/>
            <person name="Wienberg J."/>
            <person name="Jostock T."/>
            <person name="Leonard M."/>
            <person name="Grillari J."/>
            <person name="Tauch A."/>
            <person name="Goesmann A."/>
            <person name="Helk B."/>
            <person name="Mott J.E."/>
            <person name="Puhler A."/>
            <person name="Borth N."/>
        </authorList>
    </citation>
    <scope>NUCLEOTIDE SEQUENCE [LARGE SCALE GENOMIC DNA]</scope>
    <source>
        <strain evidence="2">17A/GY</strain>
    </source>
</reference>
<evidence type="ECO:0000313" key="1">
    <source>
        <dbReference type="EMBL" id="ERE80231.1"/>
    </source>
</evidence>
<evidence type="ECO:0000313" key="2">
    <source>
        <dbReference type="Proteomes" id="UP000030759"/>
    </source>
</evidence>
<protein>
    <submittedName>
        <fullName evidence="1">Uncharacterized protein</fullName>
    </submittedName>
</protein>
<dbReference type="GO" id="GO:0003676">
    <property type="term" value="F:nucleic acid binding"/>
    <property type="evidence" value="ECO:0007669"/>
    <property type="project" value="InterPro"/>
</dbReference>
<accession>A0A061IDT9</accession>
<dbReference type="InterPro" id="IPR036397">
    <property type="entry name" value="RNaseH_sf"/>
</dbReference>
<dbReference type="Proteomes" id="UP000030759">
    <property type="component" value="Unassembled WGS sequence"/>
</dbReference>
<organism evidence="1 2">
    <name type="scientific">Cricetulus griseus</name>
    <name type="common">Chinese hamster</name>
    <name type="synonym">Cricetulus barabensis griseus</name>
    <dbReference type="NCBI Taxonomy" id="10029"/>
    <lineage>
        <taxon>Eukaryota</taxon>
        <taxon>Metazoa</taxon>
        <taxon>Chordata</taxon>
        <taxon>Craniata</taxon>
        <taxon>Vertebrata</taxon>
        <taxon>Euteleostomi</taxon>
        <taxon>Mammalia</taxon>
        <taxon>Eutheria</taxon>
        <taxon>Euarchontoglires</taxon>
        <taxon>Glires</taxon>
        <taxon>Rodentia</taxon>
        <taxon>Myomorpha</taxon>
        <taxon>Muroidea</taxon>
        <taxon>Cricetidae</taxon>
        <taxon>Cricetinae</taxon>
        <taxon>Cricetulus</taxon>
    </lineage>
</organism>
<sequence>MGKGCGDSYVPYKSSAKDENPLTQWQIDYIGPFPPCKWQFFLLTGVDTYFGYGFAIVASNASAKTTMCEFTEYLIQCHVGGKGQVCGILPAFSLLIDEYITPYSFALPIHETEDANNSELNSLELWVQDPTP</sequence>
<gene>
    <name evidence="1" type="ORF">H671_3g9006</name>
</gene>